<evidence type="ECO:0000313" key="1">
    <source>
        <dbReference type="EMBL" id="MBX29388.1"/>
    </source>
</evidence>
<dbReference type="AlphaFoldDB" id="A0A2P2MGL7"/>
<sequence length="16" mass="1986">MMMINCEQWRTSMLLV</sequence>
<protein>
    <submittedName>
        <fullName evidence="1">Uncharacterized protein</fullName>
    </submittedName>
</protein>
<dbReference type="EMBL" id="GGEC01048904">
    <property type="protein sequence ID" value="MBX29388.1"/>
    <property type="molecule type" value="Transcribed_RNA"/>
</dbReference>
<name>A0A2P2MGL7_RHIMU</name>
<proteinExistence type="predicted"/>
<reference evidence="1" key="1">
    <citation type="submission" date="2018-02" db="EMBL/GenBank/DDBJ databases">
        <title>Rhizophora mucronata_Transcriptome.</title>
        <authorList>
            <person name="Meera S.P."/>
            <person name="Sreeshan A."/>
            <person name="Augustine A."/>
        </authorList>
    </citation>
    <scope>NUCLEOTIDE SEQUENCE</scope>
    <source>
        <tissue evidence="1">Leaf</tissue>
    </source>
</reference>
<accession>A0A2P2MGL7</accession>
<organism evidence="1">
    <name type="scientific">Rhizophora mucronata</name>
    <name type="common">Asiatic mangrove</name>
    <dbReference type="NCBI Taxonomy" id="61149"/>
    <lineage>
        <taxon>Eukaryota</taxon>
        <taxon>Viridiplantae</taxon>
        <taxon>Streptophyta</taxon>
        <taxon>Embryophyta</taxon>
        <taxon>Tracheophyta</taxon>
        <taxon>Spermatophyta</taxon>
        <taxon>Magnoliopsida</taxon>
        <taxon>eudicotyledons</taxon>
        <taxon>Gunneridae</taxon>
        <taxon>Pentapetalae</taxon>
        <taxon>rosids</taxon>
        <taxon>fabids</taxon>
        <taxon>Malpighiales</taxon>
        <taxon>Rhizophoraceae</taxon>
        <taxon>Rhizophora</taxon>
    </lineage>
</organism>